<gene>
    <name evidence="1" type="ORF">KGB56_07615</name>
</gene>
<protein>
    <submittedName>
        <fullName evidence="1">DUF3168 domain-containing protein</fullName>
    </submittedName>
</protein>
<evidence type="ECO:0000313" key="1">
    <source>
        <dbReference type="EMBL" id="QUS57247.1"/>
    </source>
</evidence>
<proteinExistence type="predicted"/>
<organism evidence="1 2">
    <name type="scientific">Pseudovibrio brasiliensis</name>
    <dbReference type="NCBI Taxonomy" id="1898042"/>
    <lineage>
        <taxon>Bacteria</taxon>
        <taxon>Pseudomonadati</taxon>
        <taxon>Pseudomonadota</taxon>
        <taxon>Alphaproteobacteria</taxon>
        <taxon>Hyphomicrobiales</taxon>
        <taxon>Stappiaceae</taxon>
        <taxon>Pseudovibrio</taxon>
    </lineage>
</organism>
<sequence>MMGELEFRKALFQAIHAKASLKPYLGDPLRMFDGVPRGATLPYAALEAVTTQLLTGHLEEGGRLTGSIGVYSRHADRAQTQEILQIFNDLLETGITPAAGTDAAGLTMTETSCRRLSDGRTWYGRIKFSILLQQSD</sequence>
<dbReference type="Gene3D" id="3.30.2000.30">
    <property type="match status" value="1"/>
</dbReference>
<keyword evidence="2" id="KW-1185">Reference proteome</keyword>
<reference evidence="1 2" key="1">
    <citation type="journal article" date="2021" name="Angew. Chem. Int. Ed. Engl.">
        <title>A novel family of nonribosomal peptides modulate collective behavior in Pseudovibrio bacteria isolated from marine sponges.</title>
        <authorList>
            <person name="Ioca L.P."/>
            <person name="Dai Y."/>
            <person name="Kunakom S."/>
            <person name="Diaz-Espinosa J."/>
            <person name="Krunic A."/>
            <person name="Crnkovic C.M."/>
            <person name="Orjala J."/>
            <person name="Sanchez L.M."/>
            <person name="Ferreira A.G."/>
            <person name="Berlinck R.G.S."/>
            <person name="Eustaquio A.S."/>
        </authorList>
    </citation>
    <scope>NUCLEOTIDE SEQUENCE [LARGE SCALE GENOMIC DNA]</scope>
    <source>
        <strain evidence="1 2">Ab134</strain>
    </source>
</reference>
<dbReference type="Pfam" id="PF11367">
    <property type="entry name" value="Tail_completion_gp17"/>
    <property type="match status" value="1"/>
</dbReference>
<dbReference type="InterPro" id="IPR053745">
    <property type="entry name" value="Viral_Tail_Comp_sf"/>
</dbReference>
<dbReference type="EMBL" id="CP074126">
    <property type="protein sequence ID" value="QUS57247.1"/>
    <property type="molecule type" value="Genomic_DNA"/>
</dbReference>
<accession>A0ABX8AQ73</accession>
<dbReference type="RefSeq" id="WP_075698179.1">
    <property type="nucleotide sequence ID" value="NZ_CP074126.1"/>
</dbReference>
<name>A0ABX8AQ73_9HYPH</name>
<dbReference type="Proteomes" id="UP000680706">
    <property type="component" value="Chromosome"/>
</dbReference>
<evidence type="ECO:0000313" key="2">
    <source>
        <dbReference type="Proteomes" id="UP000680706"/>
    </source>
</evidence>
<dbReference type="InterPro" id="IPR021508">
    <property type="entry name" value="Gp17-like"/>
</dbReference>